<dbReference type="RefSeq" id="WP_136361152.1">
    <property type="nucleotide sequence ID" value="NZ_VRYN01000002.1"/>
</dbReference>
<dbReference type="Proteomes" id="UP000323075">
    <property type="component" value="Unassembled WGS sequence"/>
</dbReference>
<sequence length="148" mass="14986">MQVLAVVGPSDSGKTTVVARLAERLAARGPVATVKHLTHEPDIDTEGKDTARHRAGGASRTIGLTDDGSWFGTGDSRDLSAVLGSFAPTHDYALVEGFSGSALPKVVLGGRDAAAPVAVTAASADALDLDAAVAAITDPAAAYEPHEQ</sequence>
<dbReference type="PANTHER" id="PTHR40072">
    <property type="entry name" value="MOLYBDOPTERIN-GUANINE DINUCLEOTIDE BIOSYNTHESIS ADAPTER PROTEIN-RELATED"/>
    <property type="match status" value="1"/>
</dbReference>
<evidence type="ECO:0000313" key="3">
    <source>
        <dbReference type="EMBL" id="TYO76389.1"/>
    </source>
</evidence>
<reference evidence="3 5" key="2">
    <citation type="submission" date="2019-07" db="EMBL/GenBank/DDBJ databases">
        <title>Genomic Encyclopedia of Archaeal and Bacterial Type Strains, Phase II (KMG-II): from individual species to whole genera.</title>
        <authorList>
            <person name="Goeker M."/>
        </authorList>
    </citation>
    <scope>NUCLEOTIDE SEQUENCE [LARGE SCALE GENOMIC DNA]</scope>
    <source>
        <strain evidence="3 5">DSM 3754</strain>
    </source>
</reference>
<dbReference type="Gene3D" id="3.40.50.300">
    <property type="entry name" value="P-loop containing nucleotide triphosphate hydrolases"/>
    <property type="match status" value="1"/>
</dbReference>
<evidence type="ECO:0000259" key="1">
    <source>
        <dbReference type="Pfam" id="PF03205"/>
    </source>
</evidence>
<name>A0A4D6GS35_HALS9</name>
<protein>
    <submittedName>
        <fullName evidence="3">Molybdopterin guanine dinucleotide biosynthesis accessory protein MobB</fullName>
    </submittedName>
    <submittedName>
        <fullName evidence="2">Molybdopterin-guanine dinucleotide biosynthesis adapter protein MobB</fullName>
    </submittedName>
</protein>
<dbReference type="NCBIfam" id="TIGR00176">
    <property type="entry name" value="mobB"/>
    <property type="match status" value="1"/>
</dbReference>
<dbReference type="InterPro" id="IPR052539">
    <property type="entry name" value="MGD_biosynthesis_adapter"/>
</dbReference>
<gene>
    <name evidence="2" type="primary">mobB</name>
    <name evidence="3" type="ORF">APQ99_01023</name>
    <name evidence="2" type="ORF">HBSAL_04200</name>
</gene>
<reference evidence="2 4" key="1">
    <citation type="journal article" date="2019" name="Microbiol. Resour. Announc.">
        <title>The Genome Sequence of the Halobacterium salinarum Type Strain Is Closely Related to That of Laboratory Strains NRC-1 and R1.</title>
        <authorList>
            <person name="Pfeiffer F."/>
            <person name="Marchfelder A."/>
            <person name="Habermann B."/>
            <person name="Dyall-Smith M.L."/>
        </authorList>
    </citation>
    <scope>NUCLEOTIDE SEQUENCE [LARGE SCALE GENOMIC DNA]</scope>
    <source>
        <strain evidence="2">91-R6</strain>
        <strain evidence="4">ATCC 33171 / DSM 3754 / JCM 8978 / NBRC 102687 / NCIMB 764 / 91-R6</strain>
    </source>
</reference>
<dbReference type="PANTHER" id="PTHR40072:SF1">
    <property type="entry name" value="MOLYBDOPTERIN-GUANINE DINUCLEOTIDE BIOSYNTHESIS ADAPTER PROTEIN"/>
    <property type="match status" value="1"/>
</dbReference>
<dbReference type="InterPro" id="IPR027417">
    <property type="entry name" value="P-loop_NTPase"/>
</dbReference>
<dbReference type="GeneID" id="39854711"/>
<accession>A0A4D6GS35</accession>
<feature type="domain" description="Molybdopterin-guanine dinucleotide biosynthesis protein B (MobB)" evidence="1">
    <location>
        <begin position="3"/>
        <end position="111"/>
    </location>
</feature>
<evidence type="ECO:0000313" key="4">
    <source>
        <dbReference type="Proteomes" id="UP000296216"/>
    </source>
</evidence>
<dbReference type="AlphaFoldDB" id="A0A4D6GS35"/>
<dbReference type="Proteomes" id="UP000296216">
    <property type="component" value="Chromosome"/>
</dbReference>
<dbReference type="InterPro" id="IPR004435">
    <property type="entry name" value="MobB_dom"/>
</dbReference>
<proteinExistence type="predicted"/>
<dbReference type="Pfam" id="PF03205">
    <property type="entry name" value="MobB"/>
    <property type="match status" value="1"/>
</dbReference>
<dbReference type="GO" id="GO:0006777">
    <property type="term" value="P:Mo-molybdopterin cofactor biosynthetic process"/>
    <property type="evidence" value="ECO:0007669"/>
    <property type="project" value="InterPro"/>
</dbReference>
<dbReference type="EMBL" id="CP038631">
    <property type="protein sequence ID" value="QCC44564.1"/>
    <property type="molecule type" value="Genomic_DNA"/>
</dbReference>
<organism evidence="2 4">
    <name type="scientific">Halobacterium salinarum (strain ATCC 33171 / DSM 3754 / JCM 8978 / NBRC 102687 / NCIMB 764 / 91-R6)</name>
    <dbReference type="NCBI Taxonomy" id="2597657"/>
    <lineage>
        <taxon>Archaea</taxon>
        <taxon>Methanobacteriati</taxon>
        <taxon>Methanobacteriota</taxon>
        <taxon>Stenosarchaea group</taxon>
        <taxon>Halobacteria</taxon>
        <taxon>Halobacteriales</taxon>
        <taxon>Halobacteriaceae</taxon>
        <taxon>Halobacterium</taxon>
    </lineage>
</organism>
<dbReference type="GO" id="GO:0005525">
    <property type="term" value="F:GTP binding"/>
    <property type="evidence" value="ECO:0007669"/>
    <property type="project" value="InterPro"/>
</dbReference>
<dbReference type="SUPFAM" id="SSF52540">
    <property type="entry name" value="P-loop containing nucleoside triphosphate hydrolases"/>
    <property type="match status" value="1"/>
</dbReference>
<evidence type="ECO:0000313" key="2">
    <source>
        <dbReference type="EMBL" id="QCC44564.1"/>
    </source>
</evidence>
<reference evidence="2" key="3">
    <citation type="journal article" name="MicrobiologyOpen">
        <title>Whole-genome comparison between the type strain of Halobacterium salinarum (DSM 3754(T)) and the laboratory strains R1 and NRC-1.</title>
        <authorList>
            <person name="Pfeiffer F."/>
            <person name="Losensky G."/>
            <person name="Marchfelder A."/>
            <person name="Habermann B."/>
            <person name="Dyall-Smith M."/>
        </authorList>
    </citation>
    <scope>NUCLEOTIDE SEQUENCE</scope>
    <source>
        <strain evidence="2">91-R6</strain>
    </source>
</reference>
<evidence type="ECO:0000313" key="5">
    <source>
        <dbReference type="Proteomes" id="UP000323075"/>
    </source>
</evidence>
<dbReference type="EMBL" id="VRYN01000002">
    <property type="protein sequence ID" value="TYO76389.1"/>
    <property type="molecule type" value="Genomic_DNA"/>
</dbReference>